<dbReference type="PANTHER" id="PTHR15067">
    <property type="entry name" value="E3 UBIQUITIN-PROTEIN LIGASE RNF8"/>
    <property type="match status" value="1"/>
</dbReference>
<keyword evidence="6" id="KW-0479">Metal-binding</keyword>
<dbReference type="GO" id="GO:0006511">
    <property type="term" value="P:ubiquitin-dependent protein catabolic process"/>
    <property type="evidence" value="ECO:0007669"/>
    <property type="project" value="TreeGrafter"/>
</dbReference>
<dbReference type="Pfam" id="PF17123">
    <property type="entry name" value="zf-RING_11"/>
    <property type="match status" value="1"/>
</dbReference>
<organism evidence="17 18">
    <name type="scientific">Neurospora tetraspora</name>
    <dbReference type="NCBI Taxonomy" id="94610"/>
    <lineage>
        <taxon>Eukaryota</taxon>
        <taxon>Fungi</taxon>
        <taxon>Dikarya</taxon>
        <taxon>Ascomycota</taxon>
        <taxon>Pezizomycotina</taxon>
        <taxon>Sordariomycetes</taxon>
        <taxon>Sordariomycetidae</taxon>
        <taxon>Sordariales</taxon>
        <taxon>Sordariaceae</taxon>
        <taxon>Neurospora</taxon>
    </lineage>
</organism>
<evidence type="ECO:0000259" key="15">
    <source>
        <dbReference type="PROSITE" id="PS50006"/>
    </source>
</evidence>
<dbReference type="GO" id="GO:0061630">
    <property type="term" value="F:ubiquitin protein ligase activity"/>
    <property type="evidence" value="ECO:0007669"/>
    <property type="project" value="UniProtKB-EC"/>
</dbReference>
<dbReference type="PROSITE" id="PS50006">
    <property type="entry name" value="FHA_DOMAIN"/>
    <property type="match status" value="1"/>
</dbReference>
<keyword evidence="10" id="KW-0131">Cell cycle</keyword>
<evidence type="ECO:0000256" key="12">
    <source>
        <dbReference type="ARBA" id="ARBA00080465"/>
    </source>
</evidence>
<dbReference type="GO" id="GO:0005829">
    <property type="term" value="C:cytosol"/>
    <property type="evidence" value="ECO:0007669"/>
    <property type="project" value="TreeGrafter"/>
</dbReference>
<comment type="subcellular location">
    <subcellularLocation>
        <location evidence="2">Cytoplasm</location>
    </subcellularLocation>
</comment>
<dbReference type="GO" id="GO:0000132">
    <property type="term" value="P:establishment of mitotic spindle orientation"/>
    <property type="evidence" value="ECO:0007669"/>
    <property type="project" value="UniProtKB-ARBA"/>
</dbReference>
<comment type="caution">
    <text evidence="17">The sequence shown here is derived from an EMBL/GenBank/DDBJ whole genome shotgun (WGS) entry which is preliminary data.</text>
</comment>
<keyword evidence="7 13" id="KW-0863">Zinc-finger</keyword>
<comment type="similarity">
    <text evidence="11">Belongs to the DMA1 family.</text>
</comment>
<keyword evidence="9" id="KW-0862">Zinc</keyword>
<feature type="region of interest" description="Disordered" evidence="14">
    <location>
        <begin position="175"/>
        <end position="216"/>
    </location>
</feature>
<reference evidence="17" key="2">
    <citation type="submission" date="2023-06" db="EMBL/GenBank/DDBJ databases">
        <authorList>
            <consortium name="Lawrence Berkeley National Laboratory"/>
            <person name="Haridas S."/>
            <person name="Hensen N."/>
            <person name="Bonometti L."/>
            <person name="Westerberg I."/>
            <person name="Brannstrom I.O."/>
            <person name="Guillou S."/>
            <person name="Cros-Aarteil S."/>
            <person name="Calhoun S."/>
            <person name="Kuo A."/>
            <person name="Mondo S."/>
            <person name="Pangilinan J."/>
            <person name="Riley R."/>
            <person name="Labutti K."/>
            <person name="Andreopoulos B."/>
            <person name="Lipzen A."/>
            <person name="Chen C."/>
            <person name="Yanf M."/>
            <person name="Daum C."/>
            <person name="Ng V."/>
            <person name="Clum A."/>
            <person name="Steindorff A."/>
            <person name="Ohm R."/>
            <person name="Martin F."/>
            <person name="Silar P."/>
            <person name="Natvig D."/>
            <person name="Lalanne C."/>
            <person name="Gautier V."/>
            <person name="Ament-Velasquez S.L."/>
            <person name="Kruys A."/>
            <person name="Hutchinson M.I."/>
            <person name="Powell A.J."/>
            <person name="Barry K."/>
            <person name="Miller A.N."/>
            <person name="Grigoriev I.V."/>
            <person name="Debuchy R."/>
            <person name="Gladieux P."/>
            <person name="Thoren M.H."/>
            <person name="Johannesson H."/>
        </authorList>
    </citation>
    <scope>NUCLEOTIDE SEQUENCE</scope>
    <source>
        <strain evidence="17">CBS 560.94</strain>
    </source>
</reference>
<evidence type="ECO:0000256" key="6">
    <source>
        <dbReference type="ARBA" id="ARBA00022723"/>
    </source>
</evidence>
<evidence type="ECO:0000256" key="10">
    <source>
        <dbReference type="ARBA" id="ARBA00023306"/>
    </source>
</evidence>
<evidence type="ECO:0000256" key="4">
    <source>
        <dbReference type="ARBA" id="ARBA00022490"/>
    </source>
</evidence>
<feature type="compositionally biased region" description="Low complexity" evidence="14">
    <location>
        <begin position="234"/>
        <end position="250"/>
    </location>
</feature>
<dbReference type="SUPFAM" id="SSF57850">
    <property type="entry name" value="RING/U-box"/>
    <property type="match status" value="1"/>
</dbReference>
<dbReference type="GO" id="GO:0000151">
    <property type="term" value="C:ubiquitin ligase complex"/>
    <property type="evidence" value="ECO:0007669"/>
    <property type="project" value="TreeGrafter"/>
</dbReference>
<dbReference type="PANTHER" id="PTHR15067:SF7">
    <property type="entry name" value="E3 UBIQUITIN-PROTEIN LIGASE DMA1-RELATED"/>
    <property type="match status" value="1"/>
</dbReference>
<evidence type="ECO:0000256" key="14">
    <source>
        <dbReference type="SAM" id="MobiDB-lite"/>
    </source>
</evidence>
<feature type="compositionally biased region" description="Polar residues" evidence="14">
    <location>
        <begin position="71"/>
        <end position="104"/>
    </location>
</feature>
<gene>
    <name evidence="17" type="ORF">B0H65DRAFT_256210</name>
</gene>
<dbReference type="InterPro" id="IPR001841">
    <property type="entry name" value="Znf_RING"/>
</dbReference>
<dbReference type="InterPro" id="IPR000253">
    <property type="entry name" value="FHA_dom"/>
</dbReference>
<feature type="domain" description="FHA" evidence="15">
    <location>
        <begin position="348"/>
        <end position="411"/>
    </location>
</feature>
<comment type="catalytic activity">
    <reaction evidence="1">
        <text>S-ubiquitinyl-[E2 ubiquitin-conjugating enzyme]-L-cysteine + [acceptor protein]-L-lysine = [E2 ubiquitin-conjugating enzyme]-L-cysteine + N(6)-ubiquitinyl-[acceptor protein]-L-lysine.</text>
        <dbReference type="EC" id="2.3.2.27"/>
    </reaction>
</comment>
<dbReference type="InterPro" id="IPR013083">
    <property type="entry name" value="Znf_RING/FYVE/PHD"/>
</dbReference>
<dbReference type="GO" id="GO:0097271">
    <property type="term" value="P:protein localization to bud neck"/>
    <property type="evidence" value="ECO:0007669"/>
    <property type="project" value="UniProtKB-ARBA"/>
</dbReference>
<evidence type="ECO:0000256" key="13">
    <source>
        <dbReference type="PROSITE-ProRule" id="PRU00175"/>
    </source>
</evidence>
<dbReference type="SUPFAM" id="SSF49879">
    <property type="entry name" value="SMAD/FHA domain"/>
    <property type="match status" value="1"/>
</dbReference>
<dbReference type="EMBL" id="JAUEPP010000006">
    <property type="protein sequence ID" value="KAK3340350.1"/>
    <property type="molecule type" value="Genomic_DNA"/>
</dbReference>
<evidence type="ECO:0000259" key="16">
    <source>
        <dbReference type="PROSITE" id="PS50089"/>
    </source>
</evidence>
<evidence type="ECO:0000313" key="18">
    <source>
        <dbReference type="Proteomes" id="UP001278500"/>
    </source>
</evidence>
<dbReference type="SMART" id="SM00240">
    <property type="entry name" value="FHA"/>
    <property type="match status" value="1"/>
</dbReference>
<feature type="domain" description="RING-type" evidence="16">
    <location>
        <begin position="491"/>
        <end position="536"/>
    </location>
</feature>
<evidence type="ECO:0000256" key="2">
    <source>
        <dbReference type="ARBA" id="ARBA00004496"/>
    </source>
</evidence>
<feature type="region of interest" description="Disordered" evidence="14">
    <location>
        <begin position="228"/>
        <end position="298"/>
    </location>
</feature>
<evidence type="ECO:0000256" key="5">
    <source>
        <dbReference type="ARBA" id="ARBA00022679"/>
    </source>
</evidence>
<feature type="compositionally biased region" description="Low complexity" evidence="14">
    <location>
        <begin position="273"/>
        <end position="286"/>
    </location>
</feature>
<dbReference type="RefSeq" id="XP_062679292.1">
    <property type="nucleotide sequence ID" value="XM_062822557.1"/>
</dbReference>
<feature type="compositionally biased region" description="Low complexity" evidence="14">
    <location>
        <begin position="138"/>
        <end position="153"/>
    </location>
</feature>
<dbReference type="GO" id="GO:0008270">
    <property type="term" value="F:zinc ion binding"/>
    <property type="evidence" value="ECO:0007669"/>
    <property type="project" value="UniProtKB-KW"/>
</dbReference>
<evidence type="ECO:0000256" key="11">
    <source>
        <dbReference type="ARBA" id="ARBA00061209"/>
    </source>
</evidence>
<dbReference type="AlphaFoldDB" id="A0AAE0MP79"/>
<evidence type="ECO:0000256" key="1">
    <source>
        <dbReference type="ARBA" id="ARBA00000900"/>
    </source>
</evidence>
<dbReference type="GeneID" id="87859711"/>
<dbReference type="GO" id="GO:0090337">
    <property type="term" value="P:regulation of formin-nucleated actin cable assembly"/>
    <property type="evidence" value="ECO:0007669"/>
    <property type="project" value="UniProtKB-ARBA"/>
</dbReference>
<dbReference type="PROSITE" id="PS50089">
    <property type="entry name" value="ZF_RING_2"/>
    <property type="match status" value="1"/>
</dbReference>
<dbReference type="InterPro" id="IPR008984">
    <property type="entry name" value="SMAD_FHA_dom_sf"/>
</dbReference>
<dbReference type="SMART" id="SM00184">
    <property type="entry name" value="RING"/>
    <property type="match status" value="1"/>
</dbReference>
<evidence type="ECO:0000256" key="3">
    <source>
        <dbReference type="ARBA" id="ARBA00012483"/>
    </source>
</evidence>
<keyword evidence="18" id="KW-1185">Reference proteome</keyword>
<dbReference type="Pfam" id="PF00498">
    <property type="entry name" value="FHA"/>
    <property type="match status" value="1"/>
</dbReference>
<evidence type="ECO:0000256" key="8">
    <source>
        <dbReference type="ARBA" id="ARBA00022786"/>
    </source>
</evidence>
<evidence type="ECO:0000256" key="7">
    <source>
        <dbReference type="ARBA" id="ARBA00022771"/>
    </source>
</evidence>
<dbReference type="FunFam" id="3.30.40.10:FF:000426">
    <property type="entry name" value="DMA1p Ubiquitin-protein ligase (E3)"/>
    <property type="match status" value="1"/>
</dbReference>
<keyword evidence="8" id="KW-0833">Ubl conjugation pathway</keyword>
<dbReference type="Gene3D" id="3.30.40.10">
    <property type="entry name" value="Zinc/RING finger domain, C3HC4 (zinc finger)"/>
    <property type="match status" value="1"/>
</dbReference>
<sequence length="721" mass="76067">MTVFTHSTPAPFPGFGSDPVASSPGVAASPTSAAAATGSSGSTSRTSRLRGLSYLRNYTQTHILSRDHSSHNTTAPNSPVNASGHHSVTLHTDTTHQSAANPQVSNSSSGTVSSTTSAGPGSGPEAPTATAPASGVKAAANNNNNTAIPSANNGRTHRQNSSSLSAIHIPFISRGHSDPARLSGHSPSLSTNDATVNPNHSASVRPNRTPFSLLPHRSHSISLTDGIASASLESPTTTTPTTSVPRGTTSAGPLSPQLSDDNGIRVAADTFDSNSSSSDNINNHNNAPIMTRARSATTSDVASRAETGGSMEPLPSIRFSIFYDPRATRPSLTFSPISRTLPTGKEVIRVGRYSERDKPSAVPHNVPSAAPVGFKSKVVSRRHCEFWYEDGKWFIKDVKSSSGTFLNHIRLSPPGTESKPFPVNDGDIVQLGIDFKGGEEMIFRCVKMRLELNRGWQAKLNAFNMNTHKRLRNMTAQSSANGASQSYSQDCSICLNSIGPCQSLFVAPCSHTWHYKCIRSLLSSPSYPQFICPNCRAAADLEAEVDDPEDWEALEADEQMEDAVYVQDGSQASSNDAQARPVAATPIHQHETDASGDVTMLYSNPQQPAVSNPFDGTSRPVVSHNSTSQPVPIRQSPAAVNGQADEIRRDAARTPSPTGIAHVVSTHEGPITPRNDVGPWVFDGGSTTRTRANGEPDSASRLASLEAAVAGAHITGAPGST</sequence>
<accession>A0AAE0MP79</accession>
<proteinExistence type="inferred from homology"/>
<dbReference type="Proteomes" id="UP001278500">
    <property type="component" value="Unassembled WGS sequence"/>
</dbReference>
<feature type="compositionally biased region" description="Polar residues" evidence="14">
    <location>
        <begin position="185"/>
        <end position="210"/>
    </location>
</feature>
<dbReference type="GO" id="GO:0032153">
    <property type="term" value="C:cell division site"/>
    <property type="evidence" value="ECO:0007669"/>
    <property type="project" value="TreeGrafter"/>
</dbReference>
<dbReference type="Gene3D" id="2.60.200.20">
    <property type="match status" value="1"/>
</dbReference>
<feature type="compositionally biased region" description="Low complexity" evidence="14">
    <location>
        <begin position="19"/>
        <end position="48"/>
    </location>
</feature>
<name>A0AAE0MP79_9PEZI</name>
<evidence type="ECO:0000256" key="9">
    <source>
        <dbReference type="ARBA" id="ARBA00022833"/>
    </source>
</evidence>
<evidence type="ECO:0000313" key="17">
    <source>
        <dbReference type="EMBL" id="KAK3340350.1"/>
    </source>
</evidence>
<reference evidence="17" key="1">
    <citation type="journal article" date="2023" name="Mol. Phylogenet. Evol.">
        <title>Genome-scale phylogeny and comparative genomics of the fungal order Sordariales.</title>
        <authorList>
            <person name="Hensen N."/>
            <person name="Bonometti L."/>
            <person name="Westerberg I."/>
            <person name="Brannstrom I.O."/>
            <person name="Guillou S."/>
            <person name="Cros-Aarteil S."/>
            <person name="Calhoun S."/>
            <person name="Haridas S."/>
            <person name="Kuo A."/>
            <person name="Mondo S."/>
            <person name="Pangilinan J."/>
            <person name="Riley R."/>
            <person name="LaButti K."/>
            <person name="Andreopoulos B."/>
            <person name="Lipzen A."/>
            <person name="Chen C."/>
            <person name="Yan M."/>
            <person name="Daum C."/>
            <person name="Ng V."/>
            <person name="Clum A."/>
            <person name="Steindorff A."/>
            <person name="Ohm R.A."/>
            <person name="Martin F."/>
            <person name="Silar P."/>
            <person name="Natvig D.O."/>
            <person name="Lalanne C."/>
            <person name="Gautier V."/>
            <person name="Ament-Velasquez S.L."/>
            <person name="Kruys A."/>
            <person name="Hutchinson M.I."/>
            <person name="Powell A.J."/>
            <person name="Barry K."/>
            <person name="Miller A.N."/>
            <person name="Grigoriev I.V."/>
            <person name="Debuchy R."/>
            <person name="Gladieux P."/>
            <person name="Hiltunen Thoren M."/>
            <person name="Johannesson H."/>
        </authorList>
    </citation>
    <scope>NUCLEOTIDE SEQUENCE</scope>
    <source>
        <strain evidence="17">CBS 560.94</strain>
    </source>
</reference>
<feature type="region of interest" description="Disordered" evidence="14">
    <location>
        <begin position="618"/>
        <end position="644"/>
    </location>
</feature>
<dbReference type="EC" id="2.3.2.27" evidence="3"/>
<protein>
    <recommendedName>
        <fullName evidence="3">RING-type E3 ubiquitin transferase</fullName>
        <ecNumber evidence="3">2.3.2.27</ecNumber>
    </recommendedName>
    <alternativeName>
        <fullName evidence="12">Checkpoint forkhead associated with RING domains-containing protein 1</fullName>
    </alternativeName>
</protein>
<feature type="region of interest" description="Disordered" evidence="14">
    <location>
        <begin position="1"/>
        <end position="48"/>
    </location>
</feature>
<keyword evidence="5" id="KW-0808">Transferase</keyword>
<feature type="region of interest" description="Disordered" evidence="14">
    <location>
        <begin position="64"/>
        <end position="161"/>
    </location>
</feature>
<dbReference type="FunFam" id="2.60.200.20:FF:000030">
    <property type="entry name" value="FHA domain-containing protein"/>
    <property type="match status" value="1"/>
</dbReference>
<dbReference type="GO" id="GO:0051865">
    <property type="term" value="P:protein autoubiquitination"/>
    <property type="evidence" value="ECO:0007669"/>
    <property type="project" value="UniProtKB-ARBA"/>
</dbReference>
<feature type="compositionally biased region" description="Low complexity" evidence="14">
    <location>
        <begin position="105"/>
        <end position="119"/>
    </location>
</feature>
<dbReference type="GO" id="GO:0031578">
    <property type="term" value="P:mitotic spindle orientation checkpoint signaling"/>
    <property type="evidence" value="ECO:0007669"/>
    <property type="project" value="UniProtKB-ARBA"/>
</dbReference>
<dbReference type="GO" id="GO:0000921">
    <property type="term" value="P:septin ring assembly"/>
    <property type="evidence" value="ECO:0007669"/>
    <property type="project" value="UniProtKB-ARBA"/>
</dbReference>
<keyword evidence="4" id="KW-0963">Cytoplasm</keyword>